<dbReference type="Proteomes" id="UP000485058">
    <property type="component" value="Unassembled WGS sequence"/>
</dbReference>
<evidence type="ECO:0000313" key="3">
    <source>
        <dbReference type="EMBL" id="GFH14139.1"/>
    </source>
</evidence>
<dbReference type="GO" id="GO:0005819">
    <property type="term" value="C:spindle"/>
    <property type="evidence" value="ECO:0007669"/>
    <property type="project" value="TreeGrafter"/>
</dbReference>
<evidence type="ECO:0000313" key="4">
    <source>
        <dbReference type="Proteomes" id="UP000485058"/>
    </source>
</evidence>
<dbReference type="GO" id="GO:0035303">
    <property type="term" value="P:regulation of dephosphorylation"/>
    <property type="evidence" value="ECO:0007669"/>
    <property type="project" value="InterPro"/>
</dbReference>
<proteinExistence type="predicted"/>
<protein>
    <submittedName>
        <fullName evidence="3">Serine/threonine-protein phosphatase 2A regulatory subunit B'' subunit gamma</fullName>
    </submittedName>
</protein>
<name>A0A699Z506_HAELA</name>
<dbReference type="GO" id="GO:0005737">
    <property type="term" value="C:cytoplasm"/>
    <property type="evidence" value="ECO:0007669"/>
    <property type="project" value="UniProtKB-SubCell"/>
</dbReference>
<dbReference type="GO" id="GO:0000226">
    <property type="term" value="P:microtubule cytoskeleton organization"/>
    <property type="evidence" value="ECO:0007669"/>
    <property type="project" value="TreeGrafter"/>
</dbReference>
<sequence>MDLTAFADFVLAWDHRSHPAAIKYFFPVLDLKNQEVHVMWVNMGEYADLSIYDVVDEILDMS</sequence>
<evidence type="ECO:0000256" key="2">
    <source>
        <dbReference type="ARBA" id="ARBA00022490"/>
    </source>
</evidence>
<keyword evidence="4" id="KW-1185">Reference proteome</keyword>
<keyword evidence="2" id="KW-0963">Cytoplasm</keyword>
<reference evidence="3 4" key="1">
    <citation type="submission" date="2020-02" db="EMBL/GenBank/DDBJ databases">
        <title>Draft genome sequence of Haematococcus lacustris strain NIES-144.</title>
        <authorList>
            <person name="Morimoto D."/>
            <person name="Nakagawa S."/>
            <person name="Yoshida T."/>
            <person name="Sawayama S."/>
        </authorList>
    </citation>
    <scope>NUCLEOTIDE SEQUENCE [LARGE SCALE GENOMIC DNA]</scope>
    <source>
        <strain evidence="3 4">NIES-144</strain>
    </source>
</reference>
<dbReference type="GO" id="GO:0030865">
    <property type="term" value="P:cortical cytoskeleton organization"/>
    <property type="evidence" value="ECO:0007669"/>
    <property type="project" value="TreeGrafter"/>
</dbReference>
<evidence type="ECO:0000256" key="1">
    <source>
        <dbReference type="ARBA" id="ARBA00004496"/>
    </source>
</evidence>
<comment type="caution">
    <text evidence="3">The sequence shown here is derived from an EMBL/GenBank/DDBJ whole genome shotgun (WGS) entry which is preliminary data.</text>
</comment>
<gene>
    <name evidence="3" type="ORF">HaLaN_10136</name>
</gene>
<dbReference type="AlphaFoldDB" id="A0A699Z506"/>
<comment type="subcellular location">
    <subcellularLocation>
        <location evidence="1">Cytoplasm</location>
    </subcellularLocation>
</comment>
<dbReference type="PANTHER" id="PTHR12085:SF3">
    <property type="entry name" value="SERINE_THREONINE-PROTEIN PHOSPHATASE 2A REGULATORY SUBUNIT B'' SUBUNIT GAMMA"/>
    <property type="match status" value="1"/>
</dbReference>
<accession>A0A699Z506</accession>
<dbReference type="InterPro" id="IPR039865">
    <property type="entry name" value="PPP2R3C"/>
</dbReference>
<dbReference type="PANTHER" id="PTHR12085">
    <property type="entry name" value="SERINE/THREONINE-PROTEIN PHOSPHATASE 2A REGULATORY SUBUNIT B'' SUBUNIT GAMMA"/>
    <property type="match status" value="1"/>
</dbReference>
<dbReference type="EMBL" id="BLLF01000691">
    <property type="protein sequence ID" value="GFH14139.1"/>
    <property type="molecule type" value="Genomic_DNA"/>
</dbReference>
<organism evidence="3 4">
    <name type="scientific">Haematococcus lacustris</name>
    <name type="common">Green alga</name>
    <name type="synonym">Haematococcus pluvialis</name>
    <dbReference type="NCBI Taxonomy" id="44745"/>
    <lineage>
        <taxon>Eukaryota</taxon>
        <taxon>Viridiplantae</taxon>
        <taxon>Chlorophyta</taxon>
        <taxon>core chlorophytes</taxon>
        <taxon>Chlorophyceae</taxon>
        <taxon>CS clade</taxon>
        <taxon>Chlamydomonadales</taxon>
        <taxon>Haematococcaceae</taxon>
        <taxon>Haematococcus</taxon>
    </lineage>
</organism>
<dbReference type="Gene3D" id="1.10.238.10">
    <property type="entry name" value="EF-hand"/>
    <property type="match status" value="1"/>
</dbReference>